<reference evidence="2 3" key="1">
    <citation type="journal article" date="2012" name="Vet. Microbiol.">
        <title>Comparative genomic analyses of the Taylorellae.</title>
        <authorList>
            <person name="Hauser H."/>
            <person name="Richter D.C."/>
            <person name="van Tonder A."/>
            <person name="Clark L."/>
            <person name="Preston A."/>
        </authorList>
    </citation>
    <scope>NUCLEOTIDE SEQUENCE [LARGE SCALE GENOMIC DNA]</scope>
    <source>
        <strain evidence="2 3">ATCC 35865</strain>
    </source>
</reference>
<dbReference type="RefSeq" id="WP_014840048.1">
    <property type="nucleotide sequence ID" value="NC_018108.1"/>
</dbReference>
<dbReference type="Proteomes" id="UP000003121">
    <property type="component" value="Chromosome"/>
</dbReference>
<evidence type="ECO:0000256" key="1">
    <source>
        <dbReference type="SAM" id="SignalP"/>
    </source>
</evidence>
<keyword evidence="3" id="KW-1185">Reference proteome</keyword>
<evidence type="ECO:0000313" key="3">
    <source>
        <dbReference type="Proteomes" id="UP000003121"/>
    </source>
</evidence>
<evidence type="ECO:0000313" key="2">
    <source>
        <dbReference type="EMBL" id="AFN35229.1"/>
    </source>
</evidence>
<feature type="chain" id="PRO_5045042603" evidence="1">
    <location>
        <begin position="22"/>
        <end position="135"/>
    </location>
</feature>
<feature type="signal peptide" evidence="1">
    <location>
        <begin position="1"/>
        <end position="21"/>
    </location>
</feature>
<organism evidence="2 3">
    <name type="scientific">Taylorella equigenitalis ATCC 35865</name>
    <dbReference type="NCBI Taxonomy" id="743973"/>
    <lineage>
        <taxon>Bacteria</taxon>
        <taxon>Pseudomonadati</taxon>
        <taxon>Pseudomonadota</taxon>
        <taxon>Betaproteobacteria</taxon>
        <taxon>Burkholderiales</taxon>
        <taxon>Alcaligenaceae</taxon>
        <taxon>Taylorella</taxon>
    </lineage>
</organism>
<protein>
    <submittedName>
        <fullName evidence="2">Exported protein</fullName>
    </submittedName>
</protein>
<accession>A0ABN4AU49</accession>
<sequence>MKLTKFFLFLLLFVSSPFSYSKTHVNNKLLHNLRSFAFASCLANQNNETISEEGKIWSNSLNEGNSELKVKTVMTPINEYINKSLRESSAYYITFYEHSEDHSKTLLIATCYDLISKPSTEKFLRNIYKKILKSR</sequence>
<dbReference type="EMBL" id="CP003264">
    <property type="protein sequence ID" value="AFN35229.1"/>
    <property type="molecule type" value="Genomic_DNA"/>
</dbReference>
<keyword evidence="1" id="KW-0732">Signal</keyword>
<proteinExistence type="predicted"/>
<name>A0ABN4AU49_9BURK</name>
<gene>
    <name evidence="2" type="ORF">KUI_0127</name>
</gene>